<dbReference type="InterPro" id="IPR015421">
    <property type="entry name" value="PyrdxlP-dep_Trfase_major"/>
</dbReference>
<keyword evidence="3" id="KW-1185">Reference proteome</keyword>
<dbReference type="InterPro" id="IPR000192">
    <property type="entry name" value="Aminotrans_V_dom"/>
</dbReference>
<sequence>MTYDVAAIRELFPALRGGPDGSAPAAFFDGPGGSQTPTPVADAVHATLVSAISNRGEVTASERRAEDVVREARRAVADLLGADPRGVVFGRSATALTYDFARALAKTWAPGDEVVVTRLDHDSNIRPWVQAAEAVGAVVRWADFEPETGEMHSAAVTSLLSDRTRLVATTAASNLIGTKPPVCKIARAVHEVGALHWVDGVHATAHASVDLDSLGVDFWTCSPYKFLGPHIGIVAASPELLEGIRIDKLLPSSDAVPERFEFGTLPYELLAGVTAAVDVLASLDGTATGSRRERILASFEALEEHEHRLLDRLESGLRSLPGVRVYSNARKRTPTLLFTVEGRSAQDVRRGLAESGVNAPASNFYAIEASRHLGLGDEGGVRIGLAPYTDLDDVERLLTALAALT</sequence>
<dbReference type="PANTHER" id="PTHR43586:SF21">
    <property type="entry name" value="PYRIDOXAL PHOSPHATE (PLP)-DEPENDENT ASPARTATE AMINOTRANSFERASE SUPERFAMILY"/>
    <property type="match status" value="1"/>
</dbReference>
<evidence type="ECO:0000259" key="1">
    <source>
        <dbReference type="Pfam" id="PF00266"/>
    </source>
</evidence>
<evidence type="ECO:0000313" key="2">
    <source>
        <dbReference type="EMBL" id="KGN41584.1"/>
    </source>
</evidence>
<dbReference type="RefSeq" id="WP_035935855.1">
    <property type="nucleotide sequence ID" value="NZ_AVPL01000015.1"/>
</dbReference>
<dbReference type="EMBL" id="AVPL01000015">
    <property type="protein sequence ID" value="KGN41584.1"/>
    <property type="molecule type" value="Genomic_DNA"/>
</dbReference>
<evidence type="ECO:0000313" key="3">
    <source>
        <dbReference type="Proteomes" id="UP000030013"/>
    </source>
</evidence>
<reference evidence="2 3" key="1">
    <citation type="submission" date="2013-08" db="EMBL/GenBank/DDBJ databases">
        <title>The genome sequence of Knoellia aerolata.</title>
        <authorList>
            <person name="Zhu W."/>
            <person name="Wang G."/>
        </authorList>
    </citation>
    <scope>NUCLEOTIDE SEQUENCE [LARGE SCALE GENOMIC DNA]</scope>
    <source>
        <strain evidence="2 3">DSM 18566</strain>
    </source>
</reference>
<proteinExistence type="predicted"/>
<dbReference type="STRING" id="1385519.N801_18355"/>
<dbReference type="eggNOG" id="COG0520">
    <property type="taxonomic scope" value="Bacteria"/>
</dbReference>
<organism evidence="2 3">
    <name type="scientific">Knoellia aerolata DSM 18566</name>
    <dbReference type="NCBI Taxonomy" id="1385519"/>
    <lineage>
        <taxon>Bacteria</taxon>
        <taxon>Bacillati</taxon>
        <taxon>Actinomycetota</taxon>
        <taxon>Actinomycetes</taxon>
        <taxon>Micrococcales</taxon>
        <taxon>Intrasporangiaceae</taxon>
        <taxon>Knoellia</taxon>
    </lineage>
</organism>
<comment type="caution">
    <text evidence="2">The sequence shown here is derived from an EMBL/GenBank/DDBJ whole genome shotgun (WGS) entry which is preliminary data.</text>
</comment>
<protein>
    <submittedName>
        <fullName evidence="2">Cysteine desulfurase</fullName>
    </submittedName>
</protein>
<dbReference type="OrthoDB" id="7592443at2"/>
<dbReference type="Gene3D" id="3.90.1150.10">
    <property type="entry name" value="Aspartate Aminotransferase, domain 1"/>
    <property type="match status" value="1"/>
</dbReference>
<dbReference type="InterPro" id="IPR015422">
    <property type="entry name" value="PyrdxlP-dep_Trfase_small"/>
</dbReference>
<name>A0A0A0JXZ5_9MICO</name>
<gene>
    <name evidence="2" type="ORF">N801_18355</name>
</gene>
<feature type="domain" description="Aminotransferase class V" evidence="1">
    <location>
        <begin position="27"/>
        <end position="397"/>
    </location>
</feature>
<dbReference type="Gene3D" id="3.40.640.10">
    <property type="entry name" value="Type I PLP-dependent aspartate aminotransferase-like (Major domain)"/>
    <property type="match status" value="1"/>
</dbReference>
<dbReference type="NCBIfam" id="TIGR01976">
    <property type="entry name" value="am_tr_V_VC1184"/>
    <property type="match status" value="1"/>
</dbReference>
<dbReference type="Proteomes" id="UP000030013">
    <property type="component" value="Unassembled WGS sequence"/>
</dbReference>
<dbReference type="InterPro" id="IPR015424">
    <property type="entry name" value="PyrdxlP-dep_Trfase"/>
</dbReference>
<dbReference type="SUPFAM" id="SSF53383">
    <property type="entry name" value="PLP-dependent transferases"/>
    <property type="match status" value="1"/>
</dbReference>
<dbReference type="PANTHER" id="PTHR43586">
    <property type="entry name" value="CYSTEINE DESULFURASE"/>
    <property type="match status" value="1"/>
</dbReference>
<dbReference type="Pfam" id="PF00266">
    <property type="entry name" value="Aminotran_5"/>
    <property type="match status" value="1"/>
</dbReference>
<accession>A0A0A0JXZ5</accession>
<dbReference type="InterPro" id="IPR011340">
    <property type="entry name" value="Cys_dSase-rel"/>
</dbReference>
<dbReference type="AlphaFoldDB" id="A0A0A0JXZ5"/>